<accession>A0A848J0E5</accession>
<sequence>MSTNTNIECKNCKAELHSEDLFCSKCGAEIINEKVTLKYLLSGLYSSLGWDNRFWTTLRKLITNPGHVFEKYLKGTRKMYSPPFTFFAIAMTIYVLIIGFNSQKIEEITFPIPKTEERISTGSQTDSKSLKNTNDYQEKSASVPSKSNANIKKLTDFIKKHYFHISFLLLPLYALIAYLVFGKPDNYAEHLIINSYINGIIIFSSIILLIITLITNLEGIFTYGQYAIILLYYAYAYHDYRNYTIKTSLKKSFKFFLIFSAFFILFTLVAVVYAIISVT</sequence>
<evidence type="ECO:0000256" key="2">
    <source>
        <dbReference type="SAM" id="Phobius"/>
    </source>
</evidence>
<dbReference type="RefSeq" id="WP_169678567.1">
    <property type="nucleotide sequence ID" value="NZ_JABBNU010000003.1"/>
</dbReference>
<protein>
    <submittedName>
        <fullName evidence="3">DUF3667 domain-containing protein</fullName>
    </submittedName>
</protein>
<keyword evidence="2" id="KW-0472">Membrane</keyword>
<proteinExistence type="predicted"/>
<feature type="transmembrane region" description="Helical" evidence="2">
    <location>
        <begin position="193"/>
        <end position="214"/>
    </location>
</feature>
<gene>
    <name evidence="3" type="ORF">HH304_04955</name>
</gene>
<feature type="transmembrane region" description="Helical" evidence="2">
    <location>
        <begin position="162"/>
        <end position="181"/>
    </location>
</feature>
<keyword evidence="4" id="KW-1185">Reference proteome</keyword>
<feature type="transmembrane region" description="Helical" evidence="2">
    <location>
        <begin position="220"/>
        <end position="236"/>
    </location>
</feature>
<feature type="compositionally biased region" description="Polar residues" evidence="1">
    <location>
        <begin position="120"/>
        <end position="141"/>
    </location>
</feature>
<dbReference type="EMBL" id="JABBNU010000003">
    <property type="protein sequence ID" value="NMM47739.1"/>
    <property type="molecule type" value="Genomic_DNA"/>
</dbReference>
<evidence type="ECO:0000256" key="1">
    <source>
        <dbReference type="SAM" id="MobiDB-lite"/>
    </source>
</evidence>
<feature type="transmembrane region" description="Helical" evidence="2">
    <location>
        <begin position="80"/>
        <end position="100"/>
    </location>
</feature>
<organism evidence="3 4">
    <name type="scientific">Marinigracilibium pacificum</name>
    <dbReference type="NCBI Taxonomy" id="2729599"/>
    <lineage>
        <taxon>Bacteria</taxon>
        <taxon>Pseudomonadati</taxon>
        <taxon>Bacteroidota</taxon>
        <taxon>Cytophagia</taxon>
        <taxon>Cytophagales</taxon>
        <taxon>Flammeovirgaceae</taxon>
        <taxon>Marinigracilibium</taxon>
    </lineage>
</organism>
<dbReference type="Proteomes" id="UP000559010">
    <property type="component" value="Unassembled WGS sequence"/>
</dbReference>
<keyword evidence="2" id="KW-1133">Transmembrane helix</keyword>
<feature type="transmembrane region" description="Helical" evidence="2">
    <location>
        <begin position="256"/>
        <end position="276"/>
    </location>
</feature>
<evidence type="ECO:0000313" key="3">
    <source>
        <dbReference type="EMBL" id="NMM47739.1"/>
    </source>
</evidence>
<name>A0A848J0E5_9BACT</name>
<keyword evidence="2" id="KW-0812">Transmembrane</keyword>
<reference evidence="3 4" key="1">
    <citation type="submission" date="2020-04" db="EMBL/GenBank/DDBJ databases">
        <title>Flammeovirgaceae bacterium KN852 isolated from deep sea.</title>
        <authorList>
            <person name="Zhang D.-C."/>
        </authorList>
    </citation>
    <scope>NUCLEOTIDE SEQUENCE [LARGE SCALE GENOMIC DNA]</scope>
    <source>
        <strain evidence="3 4">KN852</strain>
    </source>
</reference>
<dbReference type="AlphaFoldDB" id="A0A848J0E5"/>
<comment type="caution">
    <text evidence="3">The sequence shown here is derived from an EMBL/GenBank/DDBJ whole genome shotgun (WGS) entry which is preliminary data.</text>
</comment>
<dbReference type="Pfam" id="PF12412">
    <property type="entry name" value="DUF3667"/>
    <property type="match status" value="1"/>
</dbReference>
<feature type="region of interest" description="Disordered" evidence="1">
    <location>
        <begin position="119"/>
        <end position="141"/>
    </location>
</feature>
<dbReference type="InterPro" id="IPR022134">
    <property type="entry name" value="DUF3667"/>
</dbReference>
<evidence type="ECO:0000313" key="4">
    <source>
        <dbReference type="Proteomes" id="UP000559010"/>
    </source>
</evidence>